<feature type="transmembrane region" description="Helical" evidence="1">
    <location>
        <begin position="7"/>
        <end position="28"/>
    </location>
</feature>
<name>A0A7X2GYM6_9NEIS</name>
<reference evidence="2" key="1">
    <citation type="journal article" name="Emerg. Infect. Dis.">
        <title>Two cases of a newly characterized neisseria species.</title>
        <authorList>
            <person name="Mustapha M."/>
            <person name="Lemos A.P.S."/>
            <person name="Harrison L.H."/>
            <person name="Vantyne D."/>
            <person name="Sacchi C.T."/>
        </authorList>
    </citation>
    <scope>NUCLEOTIDE SEQUENCE</scope>
    <source>
        <strain evidence="2">N.95.16</strain>
    </source>
</reference>
<keyword evidence="1" id="KW-0812">Transmembrane</keyword>
<protein>
    <submittedName>
        <fullName evidence="2">Uncharacterized protein</fullName>
    </submittedName>
</protein>
<gene>
    <name evidence="2" type="ORF">GJU80_06380</name>
</gene>
<dbReference type="RefSeq" id="WP_095502732.1">
    <property type="nucleotide sequence ID" value="NZ_WJXO01000001.1"/>
</dbReference>
<feature type="transmembrane region" description="Helical" evidence="1">
    <location>
        <begin position="103"/>
        <end position="123"/>
    </location>
</feature>
<accession>A0A7X2GYM6</accession>
<feature type="transmembrane region" description="Helical" evidence="1">
    <location>
        <begin position="40"/>
        <end position="59"/>
    </location>
</feature>
<evidence type="ECO:0000256" key="1">
    <source>
        <dbReference type="SAM" id="Phobius"/>
    </source>
</evidence>
<comment type="caution">
    <text evidence="2">The sequence shown here is derived from an EMBL/GenBank/DDBJ whole genome shotgun (WGS) entry which is preliminary data.</text>
</comment>
<keyword evidence="1" id="KW-1133">Transmembrane helix</keyword>
<dbReference type="EMBL" id="WJXO01000001">
    <property type="protein sequence ID" value="MRN38122.1"/>
    <property type="molecule type" value="Genomic_DNA"/>
</dbReference>
<keyword evidence="3" id="KW-1185">Reference proteome</keyword>
<keyword evidence="1" id="KW-0472">Membrane</keyword>
<evidence type="ECO:0000313" key="3">
    <source>
        <dbReference type="Proteomes" id="UP000486297"/>
    </source>
</evidence>
<dbReference type="AlphaFoldDB" id="A0A7X2GYM6"/>
<evidence type="ECO:0000313" key="2">
    <source>
        <dbReference type="EMBL" id="MRN38122.1"/>
    </source>
</evidence>
<organism evidence="2 3">
    <name type="scientific">Neisseria brasiliensis</name>
    <dbReference type="NCBI Taxonomy" id="2666100"/>
    <lineage>
        <taxon>Bacteria</taxon>
        <taxon>Pseudomonadati</taxon>
        <taxon>Pseudomonadota</taxon>
        <taxon>Betaproteobacteria</taxon>
        <taxon>Neisseriales</taxon>
        <taxon>Neisseriaceae</taxon>
        <taxon>Neisseria</taxon>
    </lineage>
</organism>
<sequence>MKENRSILAEIFKIMSIYVLFNLPLNLLNFEWQIFKWNELNSFTICIILLSLYIIFLAYNKEKSKIIKTLSKIKNFLLIFYYALSVSYFIRIIFSNYANTNIYKYGSIFLVAIIVYISVKLYMKIEKELSNERN</sequence>
<feature type="transmembrane region" description="Helical" evidence="1">
    <location>
        <begin position="79"/>
        <end position="97"/>
    </location>
</feature>
<dbReference type="Proteomes" id="UP000486297">
    <property type="component" value="Unassembled WGS sequence"/>
</dbReference>
<proteinExistence type="predicted"/>